<comment type="caution">
    <text evidence="2">The sequence shown here is derived from an EMBL/GenBank/DDBJ whole genome shotgun (WGS) entry which is preliminary data.</text>
</comment>
<feature type="transmembrane region" description="Helical" evidence="1">
    <location>
        <begin position="12"/>
        <end position="35"/>
    </location>
</feature>
<organism evidence="2 3">
    <name type="scientific">Candidatus Wolfebacteria bacterium GW2011_GWA2_47_9b</name>
    <dbReference type="NCBI Taxonomy" id="1619005"/>
    <lineage>
        <taxon>Bacteria</taxon>
        <taxon>Candidatus Wolfeibacteriota</taxon>
    </lineage>
</organism>
<sequence length="103" mass="11037">MNRTHYFQRGLSVLEAILASALFVLIATAVVTLLLQGLGSNRLSNEQTIANQYAAEGIEAVRNIRNRSSYAALATTTGIGVDASSGVWTLGGTDTLFDKYTRV</sequence>
<proteinExistence type="predicted"/>
<evidence type="ECO:0000313" key="3">
    <source>
        <dbReference type="Proteomes" id="UP000033882"/>
    </source>
</evidence>
<protein>
    <submittedName>
        <fullName evidence="2">Uncharacterized protein</fullName>
    </submittedName>
</protein>
<keyword evidence="1" id="KW-1133">Transmembrane helix</keyword>
<reference evidence="2 3" key="1">
    <citation type="journal article" date="2015" name="Nature">
        <title>rRNA introns, odd ribosomes, and small enigmatic genomes across a large radiation of phyla.</title>
        <authorList>
            <person name="Brown C.T."/>
            <person name="Hug L.A."/>
            <person name="Thomas B.C."/>
            <person name="Sharon I."/>
            <person name="Castelle C.J."/>
            <person name="Singh A."/>
            <person name="Wilkins M.J."/>
            <person name="Williams K.H."/>
            <person name="Banfield J.F."/>
        </authorList>
    </citation>
    <scope>NUCLEOTIDE SEQUENCE [LARGE SCALE GENOMIC DNA]</scope>
</reference>
<dbReference type="Proteomes" id="UP000033882">
    <property type="component" value="Unassembled WGS sequence"/>
</dbReference>
<dbReference type="AlphaFoldDB" id="A0A0G1X793"/>
<accession>A0A0G1X793</accession>
<keyword evidence="1" id="KW-0472">Membrane</keyword>
<dbReference type="EMBL" id="LCPB01000005">
    <property type="protein sequence ID" value="KKU90265.1"/>
    <property type="molecule type" value="Genomic_DNA"/>
</dbReference>
<evidence type="ECO:0000313" key="2">
    <source>
        <dbReference type="EMBL" id="KKU90265.1"/>
    </source>
</evidence>
<evidence type="ECO:0000256" key="1">
    <source>
        <dbReference type="SAM" id="Phobius"/>
    </source>
</evidence>
<name>A0A0G1X793_9BACT</name>
<gene>
    <name evidence="2" type="ORF">UY19_C0005G0068</name>
</gene>
<keyword evidence="1" id="KW-0812">Transmembrane</keyword>
<feature type="non-terminal residue" evidence="2">
    <location>
        <position position="103"/>
    </location>
</feature>